<reference evidence="2" key="3">
    <citation type="submission" date="2025-09" db="UniProtKB">
        <authorList>
            <consortium name="Ensembl"/>
        </authorList>
    </citation>
    <scope>IDENTIFICATION</scope>
</reference>
<feature type="signal peptide" evidence="1">
    <location>
        <begin position="1"/>
        <end position="16"/>
    </location>
</feature>
<dbReference type="GeneTree" id="ENSGT00990000210168"/>
<dbReference type="InParanoid" id="A0A671THK3"/>
<organism evidence="2 3">
    <name type="scientific">Sparus aurata</name>
    <name type="common">Gilthead sea bream</name>
    <dbReference type="NCBI Taxonomy" id="8175"/>
    <lineage>
        <taxon>Eukaryota</taxon>
        <taxon>Metazoa</taxon>
        <taxon>Chordata</taxon>
        <taxon>Craniata</taxon>
        <taxon>Vertebrata</taxon>
        <taxon>Euteleostomi</taxon>
        <taxon>Actinopterygii</taxon>
        <taxon>Neopterygii</taxon>
        <taxon>Teleostei</taxon>
        <taxon>Neoteleostei</taxon>
        <taxon>Acanthomorphata</taxon>
        <taxon>Eupercaria</taxon>
        <taxon>Spariformes</taxon>
        <taxon>Sparidae</taxon>
        <taxon>Sparus</taxon>
    </lineage>
</organism>
<dbReference type="Ensembl" id="ENSSAUT00010000412.1">
    <property type="protein sequence ID" value="ENSSAUP00010000382.1"/>
    <property type="gene ID" value="ENSSAUG00010000231.1"/>
</dbReference>
<evidence type="ECO:0000313" key="2">
    <source>
        <dbReference type="Ensembl" id="ENSSAUP00010000382.1"/>
    </source>
</evidence>
<sequence length="43" mass="4884">MCTTIMVLSTLALVLRQRFISRVKTRGRDRGPDYVACTVTIQL</sequence>
<feature type="chain" id="PRO_5025684406" evidence="1">
    <location>
        <begin position="17"/>
        <end position="43"/>
    </location>
</feature>
<dbReference type="Pfam" id="PF15201">
    <property type="entry name" value="Rod_cone_degen"/>
    <property type="match status" value="1"/>
</dbReference>
<accession>A0A671THK3</accession>
<keyword evidence="3" id="KW-1185">Reference proteome</keyword>
<dbReference type="AlphaFoldDB" id="A0A671THK3"/>
<dbReference type="Proteomes" id="UP000472265">
    <property type="component" value="Chromosome 1"/>
</dbReference>
<evidence type="ECO:0000313" key="3">
    <source>
        <dbReference type="Proteomes" id="UP000472265"/>
    </source>
</evidence>
<keyword evidence="1" id="KW-0732">Signal</keyword>
<dbReference type="GO" id="GO:0042622">
    <property type="term" value="C:photoreceptor outer segment membrane"/>
    <property type="evidence" value="ECO:0007669"/>
    <property type="project" value="InterPro"/>
</dbReference>
<proteinExistence type="predicted"/>
<evidence type="ECO:0000256" key="1">
    <source>
        <dbReference type="SAM" id="SignalP"/>
    </source>
</evidence>
<reference evidence="2" key="2">
    <citation type="submission" date="2025-08" db="UniProtKB">
        <authorList>
            <consortium name="Ensembl"/>
        </authorList>
    </citation>
    <scope>IDENTIFICATION</scope>
</reference>
<name>A0A671THK3_SPAAU</name>
<dbReference type="InterPro" id="IPR027937">
    <property type="entry name" value="PRCD"/>
</dbReference>
<reference evidence="2" key="1">
    <citation type="submission" date="2021-04" db="EMBL/GenBank/DDBJ databases">
        <authorList>
            <consortium name="Wellcome Sanger Institute Data Sharing"/>
        </authorList>
    </citation>
    <scope>NUCLEOTIDE SEQUENCE [LARGE SCALE GENOMIC DNA]</scope>
</reference>
<protein>
    <submittedName>
        <fullName evidence="2">Uncharacterized protein</fullName>
    </submittedName>
</protein>